<organism evidence="1">
    <name type="scientific">Echinostoma caproni</name>
    <dbReference type="NCBI Taxonomy" id="27848"/>
    <lineage>
        <taxon>Eukaryota</taxon>
        <taxon>Metazoa</taxon>
        <taxon>Spiralia</taxon>
        <taxon>Lophotrochozoa</taxon>
        <taxon>Platyhelminthes</taxon>
        <taxon>Trematoda</taxon>
        <taxon>Digenea</taxon>
        <taxon>Plagiorchiida</taxon>
        <taxon>Echinostomata</taxon>
        <taxon>Echinostomatoidea</taxon>
        <taxon>Echinostomatidae</taxon>
        <taxon>Echinostoma</taxon>
    </lineage>
</organism>
<name>A0A183BF17_9TREM</name>
<accession>A0A183BF17</accession>
<dbReference type="AlphaFoldDB" id="A0A183BF17"/>
<dbReference type="WBParaSite" id="ECPE_0001784701-mRNA-1">
    <property type="protein sequence ID" value="ECPE_0001784701-mRNA-1"/>
    <property type="gene ID" value="ECPE_0001784701"/>
</dbReference>
<protein>
    <submittedName>
        <fullName evidence="1">AsmA family protein</fullName>
    </submittedName>
</protein>
<reference evidence="1" key="1">
    <citation type="submission" date="2016-06" db="UniProtKB">
        <authorList>
            <consortium name="WormBaseParasite"/>
        </authorList>
    </citation>
    <scope>IDENTIFICATION</scope>
</reference>
<proteinExistence type="predicted"/>
<sequence length="60" mass="6506">LRVDVKNHVAMFTRSGKVHDMGSVQLDLYKLVGSGPITDWYSLSPLDDAAPGDNQSQSST</sequence>
<evidence type="ECO:0000313" key="1">
    <source>
        <dbReference type="WBParaSite" id="ECPE_0001784701-mRNA-1"/>
    </source>
</evidence>